<name>A0A2S3ZC78_9MICO</name>
<dbReference type="EMBL" id="PPXF01000049">
    <property type="protein sequence ID" value="POH63837.1"/>
    <property type="molecule type" value="Genomic_DNA"/>
</dbReference>
<comment type="caution">
    <text evidence="1">The sequence shown here is derived from an EMBL/GenBank/DDBJ whole genome shotgun (WGS) entry which is preliminary data.</text>
</comment>
<evidence type="ECO:0000313" key="1">
    <source>
        <dbReference type="EMBL" id="POH63837.1"/>
    </source>
</evidence>
<gene>
    <name evidence="1" type="ORF">C3B59_10655</name>
</gene>
<evidence type="ECO:0000313" key="2">
    <source>
        <dbReference type="Proteomes" id="UP000237104"/>
    </source>
</evidence>
<dbReference type="RefSeq" id="WP_103431331.1">
    <property type="nucleotide sequence ID" value="NZ_PPXF01000049.1"/>
</dbReference>
<accession>A0A2S3ZC78</accession>
<sequence length="118" mass="12180">MSGSSVTVTPHGANRITARAMTRLVSAVAADALAVRPSQVKVDVADAAGRLDVTVRTPSRLLPLDRGETDASVDDALDRTERAQHDIRGTVATLTGADIAGVTVRLTGAGSRPPKPVD</sequence>
<proteinExistence type="predicted"/>
<dbReference type="AlphaFoldDB" id="A0A2S3ZC78"/>
<organism evidence="1 2">
    <name type="scientific">Cryobacterium zongtaii</name>
    <dbReference type="NCBI Taxonomy" id="1259217"/>
    <lineage>
        <taxon>Bacteria</taxon>
        <taxon>Bacillati</taxon>
        <taxon>Actinomycetota</taxon>
        <taxon>Actinomycetes</taxon>
        <taxon>Micrococcales</taxon>
        <taxon>Microbacteriaceae</taxon>
        <taxon>Cryobacterium</taxon>
    </lineage>
</organism>
<reference evidence="1 2" key="1">
    <citation type="submission" date="2018-01" db="EMBL/GenBank/DDBJ databases">
        <title>Cryobacterium sp. nov., from glaciers in China.</title>
        <authorList>
            <person name="Liu Q."/>
            <person name="Xin Y.-H."/>
        </authorList>
    </citation>
    <scope>NUCLEOTIDE SEQUENCE [LARGE SCALE GENOMIC DNA]</scope>
    <source>
        <strain evidence="1 2">TMB1-8</strain>
    </source>
</reference>
<dbReference type="Proteomes" id="UP000237104">
    <property type="component" value="Unassembled WGS sequence"/>
</dbReference>
<dbReference type="OrthoDB" id="5122951at2"/>
<protein>
    <submittedName>
        <fullName evidence="1">Uncharacterized protein</fullName>
    </submittedName>
</protein>